<dbReference type="SUPFAM" id="SSF53474">
    <property type="entry name" value="alpha/beta-Hydrolases"/>
    <property type="match status" value="1"/>
</dbReference>
<gene>
    <name evidence="5" type="primary">20348277</name>
    <name evidence="4" type="ORF">GGTG_07819</name>
</gene>
<dbReference type="SMART" id="SM00248">
    <property type="entry name" value="ANK"/>
    <property type="match status" value="2"/>
</dbReference>
<name>J3P2S6_GAET3</name>
<evidence type="ECO:0000313" key="6">
    <source>
        <dbReference type="Proteomes" id="UP000006039"/>
    </source>
</evidence>
<organism evidence="4">
    <name type="scientific">Gaeumannomyces tritici (strain R3-111a-1)</name>
    <name type="common">Wheat and barley take-all root rot fungus</name>
    <name type="synonym">Gaeumannomyces graminis var. tritici</name>
    <dbReference type="NCBI Taxonomy" id="644352"/>
    <lineage>
        <taxon>Eukaryota</taxon>
        <taxon>Fungi</taxon>
        <taxon>Dikarya</taxon>
        <taxon>Ascomycota</taxon>
        <taxon>Pezizomycotina</taxon>
        <taxon>Sordariomycetes</taxon>
        <taxon>Sordariomycetidae</taxon>
        <taxon>Magnaporthales</taxon>
        <taxon>Magnaporthaceae</taxon>
        <taxon>Gaeumannomyces</taxon>
    </lineage>
</organism>
<dbReference type="InterPro" id="IPR002110">
    <property type="entry name" value="Ankyrin_rpt"/>
</dbReference>
<keyword evidence="1" id="KW-0677">Repeat</keyword>
<evidence type="ECO:0000256" key="1">
    <source>
        <dbReference type="ARBA" id="ARBA00022737"/>
    </source>
</evidence>
<dbReference type="InterPro" id="IPR027417">
    <property type="entry name" value="P-loop_NTPase"/>
</dbReference>
<dbReference type="Pfam" id="PF12796">
    <property type="entry name" value="Ank_2"/>
    <property type="match status" value="1"/>
</dbReference>
<reference evidence="5" key="4">
    <citation type="journal article" date="2015" name="G3 (Bethesda)">
        <title>Genome sequences of three phytopathogenic species of the Magnaporthaceae family of fungi.</title>
        <authorList>
            <person name="Okagaki L.H."/>
            <person name="Nunes C.C."/>
            <person name="Sailsbery J."/>
            <person name="Clay B."/>
            <person name="Brown D."/>
            <person name="John T."/>
            <person name="Oh Y."/>
            <person name="Young N."/>
            <person name="Fitzgerald M."/>
            <person name="Haas B.J."/>
            <person name="Zeng Q."/>
            <person name="Young S."/>
            <person name="Adiconis X."/>
            <person name="Fan L."/>
            <person name="Levin J.Z."/>
            <person name="Mitchell T.K."/>
            <person name="Okubara P.A."/>
            <person name="Farman M.L."/>
            <person name="Kohn L.M."/>
            <person name="Birren B."/>
            <person name="Ma L.-J."/>
            <person name="Dean R.A."/>
        </authorList>
    </citation>
    <scope>NUCLEOTIDE SEQUENCE</scope>
    <source>
        <strain evidence="5">R3-111a-1</strain>
    </source>
</reference>
<dbReference type="eggNOG" id="KOG4177">
    <property type="taxonomic scope" value="Eukaryota"/>
</dbReference>
<reference evidence="4" key="2">
    <citation type="submission" date="2010-07" db="EMBL/GenBank/DDBJ databases">
        <authorList>
            <consortium name="The Broad Institute Genome Sequencing Platform"/>
            <consortium name="Broad Institute Genome Sequencing Center for Infectious Disease"/>
            <person name="Ma L.-J."/>
            <person name="Dead R."/>
            <person name="Young S."/>
            <person name="Zeng Q."/>
            <person name="Koehrsen M."/>
            <person name="Alvarado L."/>
            <person name="Berlin A."/>
            <person name="Chapman S.B."/>
            <person name="Chen Z."/>
            <person name="Freedman E."/>
            <person name="Gellesch M."/>
            <person name="Goldberg J."/>
            <person name="Griggs A."/>
            <person name="Gujja S."/>
            <person name="Heilman E.R."/>
            <person name="Heiman D."/>
            <person name="Hepburn T."/>
            <person name="Howarth C."/>
            <person name="Jen D."/>
            <person name="Larson L."/>
            <person name="Mehta T."/>
            <person name="Neiman D."/>
            <person name="Pearson M."/>
            <person name="Roberts A."/>
            <person name="Saif S."/>
            <person name="Shea T."/>
            <person name="Shenoy N."/>
            <person name="Sisk P."/>
            <person name="Stolte C."/>
            <person name="Sykes S."/>
            <person name="Walk T."/>
            <person name="White J."/>
            <person name="Yandava C."/>
            <person name="Haas B."/>
            <person name="Nusbaum C."/>
            <person name="Birren B."/>
        </authorList>
    </citation>
    <scope>NUCLEOTIDE SEQUENCE</scope>
    <source>
        <strain evidence="4">R3-111a-1</strain>
    </source>
</reference>
<sequence length="1068" mass="118552">MPSFEPSDATMQPFLQPVIDTQSAAVVVALIGRTALGRGGSELDAAAPSQVAFVGWSMANTRGAQPGALPRSLGISCGPAMFQSWYFKGAAALAFPRGLTPSIPTEAEGGNAGSELARRGCNIRDVILLHSRTEWSVRPITENDLGLEVLYDGTTQPGAHKPVDIVAVHGMGAHPDDTWCSQVPDQDPPTYVNWLKDKEFLPASVPHARIMRYGYSSQWFGKNATKTKMSDISQAFLFDLDEFREDKNRPLILIGHSFGGLVLLKTLVDANMEPKRWPGTYDSTVGLVFLGTPFRGTHDSLSQGEVLLRAWQLFAAERPVYSENLGILRAGGEPLIDLVDTYLRVARKSPMMPRVACFYEQKASEIGRILGKDAGTGIQPVILVDETSGSLDLNDKSDKYALPRTHFDIHRFGSPREQAFRQVRSVIRKMVDEGREMVHSQCDENDKRGCIQSLCFPNIDARQQDIASAHPGTCDWLFRTDEFRIWQTRTDLTGDQGVLWIKGKPGAGKSTLMKHTWGHCKQAFEKYTRAAYFFNARGVDLEKTPCGMLRSLVYQLVTQEPSTLRRFLPIFRDKREKHGTQWEWRESELKEFLLSEMQHDQPKPLLLLVDALDECSEPHVRDVVKYLQDLSDTAATNARILNICLSSRHYPHISMRTCQELVVESSWGHDRDIAAYVRGTLIKPGGELEGALIGKASGVFMWVVLVVAMLNIAYDEGKVEAMHRTLHEVPSDLDDLFQTLLARDKPDKNETVLMLQWVLFSRRPLTAKELFYATLAGTNAESQGTPDPSVITPADIRRRITNSSRGLIEVRKNRDETVQFIHETVNDFLLRNQRLEKLDPALELNPIGASHCRLRAICTSYAARVVWQPVDSAGQMAVSGSRYPFMNYAVSRFIHHAEAAEVAHVGQVDALWQLTENHAAMELIQACDAVSRPRVRSCSKKVWLLCAAITGGLSKLAKAIILEWGGHIGCGHESCDKPLQRASHKENTEIVALLLRNGADVNAPARIYGTPLQAAVSGGNVGIVALLLENGANFVDALRGHYSDEVGEVARARNPEMSALLVEYGARY</sequence>
<dbReference type="Pfam" id="PF24883">
    <property type="entry name" value="NPHP3_N"/>
    <property type="match status" value="1"/>
</dbReference>
<dbReference type="AlphaFoldDB" id="J3P2S6"/>
<accession>J3P2S6</accession>
<dbReference type="Gene3D" id="3.40.50.1820">
    <property type="entry name" value="alpha/beta hydrolase"/>
    <property type="match status" value="1"/>
</dbReference>
<dbReference type="STRING" id="644352.J3P2S6"/>
<reference evidence="5" key="5">
    <citation type="submission" date="2018-04" db="UniProtKB">
        <authorList>
            <consortium name="EnsemblFungi"/>
        </authorList>
    </citation>
    <scope>IDENTIFICATION</scope>
    <source>
        <strain evidence="5">R3-111a-1</strain>
    </source>
</reference>
<dbReference type="RefSeq" id="XP_009223912.1">
    <property type="nucleotide sequence ID" value="XM_009225648.1"/>
</dbReference>
<dbReference type="SUPFAM" id="SSF48403">
    <property type="entry name" value="Ankyrin repeat"/>
    <property type="match status" value="1"/>
</dbReference>
<dbReference type="InterPro" id="IPR036770">
    <property type="entry name" value="Ankyrin_rpt-contain_sf"/>
</dbReference>
<dbReference type="InterPro" id="IPR029058">
    <property type="entry name" value="AB_hydrolase_fold"/>
</dbReference>
<dbReference type="PANTHER" id="PTHR10039">
    <property type="entry name" value="AMELOGENIN"/>
    <property type="match status" value="1"/>
</dbReference>
<dbReference type="PANTHER" id="PTHR10039:SF5">
    <property type="entry name" value="NACHT DOMAIN-CONTAINING PROTEIN"/>
    <property type="match status" value="1"/>
</dbReference>
<dbReference type="Gene3D" id="3.40.50.300">
    <property type="entry name" value="P-loop containing nucleotide triphosphate hydrolases"/>
    <property type="match status" value="1"/>
</dbReference>
<evidence type="ECO:0000259" key="3">
    <source>
        <dbReference type="Pfam" id="PF24883"/>
    </source>
</evidence>
<feature type="repeat" description="ANK" evidence="2">
    <location>
        <begin position="974"/>
        <end position="1006"/>
    </location>
</feature>
<protein>
    <recommendedName>
        <fullName evidence="3">Nephrocystin 3-like N-terminal domain-containing protein</fullName>
    </recommendedName>
</protein>
<dbReference type="GeneID" id="20348277"/>
<dbReference type="Proteomes" id="UP000006039">
    <property type="component" value="Unassembled WGS sequence"/>
</dbReference>
<dbReference type="PROSITE" id="PS50088">
    <property type="entry name" value="ANK_REPEAT"/>
    <property type="match status" value="2"/>
</dbReference>
<dbReference type="SUPFAM" id="SSF52540">
    <property type="entry name" value="P-loop containing nucleoside triphosphate hydrolases"/>
    <property type="match status" value="1"/>
</dbReference>
<dbReference type="HOGENOM" id="CLU_000288_34_1_1"/>
<dbReference type="PROSITE" id="PS50297">
    <property type="entry name" value="ANK_REP_REGION"/>
    <property type="match status" value="2"/>
</dbReference>
<evidence type="ECO:0000256" key="2">
    <source>
        <dbReference type="PROSITE-ProRule" id="PRU00023"/>
    </source>
</evidence>
<dbReference type="EnsemblFungi" id="EJT73968">
    <property type="protein sequence ID" value="EJT73968"/>
    <property type="gene ID" value="GGTG_07819"/>
</dbReference>
<dbReference type="EMBL" id="GL385398">
    <property type="protein sequence ID" value="EJT73968.1"/>
    <property type="molecule type" value="Genomic_DNA"/>
</dbReference>
<evidence type="ECO:0000313" key="5">
    <source>
        <dbReference type="EnsemblFungi" id="EJT73968"/>
    </source>
</evidence>
<feature type="domain" description="Nephrocystin 3-like N-terminal" evidence="3">
    <location>
        <begin position="472"/>
        <end position="648"/>
    </location>
</feature>
<dbReference type="OrthoDB" id="4772757at2759"/>
<dbReference type="InterPro" id="IPR056884">
    <property type="entry name" value="NPHP3-like_N"/>
</dbReference>
<evidence type="ECO:0000313" key="4">
    <source>
        <dbReference type="EMBL" id="EJT73968.1"/>
    </source>
</evidence>
<reference evidence="4" key="3">
    <citation type="submission" date="2010-09" db="EMBL/GenBank/DDBJ databases">
        <title>Annotation of Gaeumannomyces graminis var. tritici R3-111a-1.</title>
        <authorList>
            <consortium name="The Broad Institute Genome Sequencing Platform"/>
            <person name="Ma L.-J."/>
            <person name="Dead R."/>
            <person name="Young S.K."/>
            <person name="Zeng Q."/>
            <person name="Gargeya S."/>
            <person name="Fitzgerald M."/>
            <person name="Haas B."/>
            <person name="Abouelleil A."/>
            <person name="Alvarado L."/>
            <person name="Arachchi H.M."/>
            <person name="Berlin A."/>
            <person name="Brown A."/>
            <person name="Chapman S.B."/>
            <person name="Chen Z."/>
            <person name="Dunbar C."/>
            <person name="Freedman E."/>
            <person name="Gearin G."/>
            <person name="Gellesch M."/>
            <person name="Goldberg J."/>
            <person name="Griggs A."/>
            <person name="Gujja S."/>
            <person name="Heiman D."/>
            <person name="Howarth C."/>
            <person name="Larson L."/>
            <person name="Lui A."/>
            <person name="MacDonald P.J.P."/>
            <person name="Mehta T."/>
            <person name="Montmayeur A."/>
            <person name="Murphy C."/>
            <person name="Neiman D."/>
            <person name="Pearson M."/>
            <person name="Priest M."/>
            <person name="Roberts A."/>
            <person name="Saif S."/>
            <person name="Shea T."/>
            <person name="Shenoy N."/>
            <person name="Sisk P."/>
            <person name="Stolte C."/>
            <person name="Sykes S."/>
            <person name="Yandava C."/>
            <person name="Wortman J."/>
            <person name="Nusbaum C."/>
            <person name="Birren B."/>
        </authorList>
    </citation>
    <scope>NUCLEOTIDE SEQUENCE</scope>
    <source>
        <strain evidence="4">R3-111a-1</strain>
    </source>
</reference>
<feature type="repeat" description="ANK" evidence="2">
    <location>
        <begin position="1010"/>
        <end position="1033"/>
    </location>
</feature>
<proteinExistence type="predicted"/>
<dbReference type="VEuPathDB" id="FungiDB:GGTG_07819"/>
<keyword evidence="2" id="KW-0040">ANK repeat</keyword>
<reference evidence="6" key="1">
    <citation type="submission" date="2010-07" db="EMBL/GenBank/DDBJ databases">
        <title>The genome sequence of Gaeumannomyces graminis var. tritici strain R3-111a-1.</title>
        <authorList>
            <consortium name="The Broad Institute Genome Sequencing Platform"/>
            <person name="Ma L.-J."/>
            <person name="Dead R."/>
            <person name="Young S."/>
            <person name="Zeng Q."/>
            <person name="Koehrsen M."/>
            <person name="Alvarado L."/>
            <person name="Berlin A."/>
            <person name="Chapman S.B."/>
            <person name="Chen Z."/>
            <person name="Freedman E."/>
            <person name="Gellesch M."/>
            <person name="Goldberg J."/>
            <person name="Griggs A."/>
            <person name="Gujja S."/>
            <person name="Heilman E.R."/>
            <person name="Heiman D."/>
            <person name="Hepburn T."/>
            <person name="Howarth C."/>
            <person name="Jen D."/>
            <person name="Larson L."/>
            <person name="Mehta T."/>
            <person name="Neiman D."/>
            <person name="Pearson M."/>
            <person name="Roberts A."/>
            <person name="Saif S."/>
            <person name="Shea T."/>
            <person name="Shenoy N."/>
            <person name="Sisk P."/>
            <person name="Stolte C."/>
            <person name="Sykes S."/>
            <person name="Walk T."/>
            <person name="White J."/>
            <person name="Yandava C."/>
            <person name="Haas B."/>
            <person name="Nusbaum C."/>
            <person name="Birren B."/>
        </authorList>
    </citation>
    <scope>NUCLEOTIDE SEQUENCE [LARGE SCALE GENOMIC DNA]</scope>
    <source>
        <strain evidence="6">R3-111a-1</strain>
    </source>
</reference>
<dbReference type="Gene3D" id="1.25.40.20">
    <property type="entry name" value="Ankyrin repeat-containing domain"/>
    <property type="match status" value="1"/>
</dbReference>
<keyword evidence="6" id="KW-1185">Reference proteome</keyword>